<organism evidence="1 2">
    <name type="scientific">Lentilactobacillus fungorum</name>
    <dbReference type="NCBI Taxonomy" id="2201250"/>
    <lineage>
        <taxon>Bacteria</taxon>
        <taxon>Bacillati</taxon>
        <taxon>Bacillota</taxon>
        <taxon>Bacilli</taxon>
        <taxon>Lactobacillales</taxon>
        <taxon>Lactobacillaceae</taxon>
        <taxon>Lentilactobacillus</taxon>
    </lineage>
</organism>
<gene>
    <name evidence="1" type="ORF">YK48G_01020</name>
</gene>
<reference evidence="1 2" key="1">
    <citation type="journal article" date="2021" name="Int. J. Syst. Evol. Microbiol.">
        <title>Lentilactobacillus fungorum sp. nov., isolated from spent mushroom substrates.</title>
        <authorList>
            <person name="Tohno M."/>
            <person name="Tanizawa Y."/>
            <person name="Kojima Y."/>
            <person name="Sakamoto M."/>
            <person name="Ohkuma M."/>
            <person name="Kobayashi H."/>
        </authorList>
    </citation>
    <scope>NUCLEOTIDE SEQUENCE [LARGE SCALE GENOMIC DNA]</scope>
    <source>
        <strain evidence="1 2">YK48G</strain>
    </source>
</reference>
<protein>
    <submittedName>
        <fullName evidence="1">Uncharacterized protein</fullName>
    </submittedName>
</protein>
<evidence type="ECO:0000313" key="1">
    <source>
        <dbReference type="EMBL" id="GHP12677.1"/>
    </source>
</evidence>
<accession>A0ABQ3VWR4</accession>
<sequence>MTIAKVLTVQLSDPFSNAGVKNGLKPLLVPSSLSKLNVKMKQI</sequence>
<dbReference type="Proteomes" id="UP000604765">
    <property type="component" value="Unassembled WGS sequence"/>
</dbReference>
<dbReference type="EMBL" id="BNJR01000004">
    <property type="protein sequence ID" value="GHP12677.1"/>
    <property type="molecule type" value="Genomic_DNA"/>
</dbReference>
<evidence type="ECO:0000313" key="2">
    <source>
        <dbReference type="Proteomes" id="UP000604765"/>
    </source>
</evidence>
<keyword evidence="2" id="KW-1185">Reference proteome</keyword>
<proteinExistence type="predicted"/>
<name>A0ABQ3VWR4_9LACO</name>
<comment type="caution">
    <text evidence="1">The sequence shown here is derived from an EMBL/GenBank/DDBJ whole genome shotgun (WGS) entry which is preliminary data.</text>
</comment>
<dbReference type="RefSeq" id="WP_284691999.1">
    <property type="nucleotide sequence ID" value="NZ_BNJR01000004.1"/>
</dbReference>